<dbReference type="SUPFAM" id="SSF53187">
    <property type="entry name" value="Zn-dependent exopeptidases"/>
    <property type="match status" value="1"/>
</dbReference>
<dbReference type="PANTHER" id="PTHR11963:SF23">
    <property type="entry name" value="CYTOSOL AMINOPEPTIDASE"/>
    <property type="match status" value="1"/>
</dbReference>
<dbReference type="GO" id="GO:0005737">
    <property type="term" value="C:cytoplasm"/>
    <property type="evidence" value="ECO:0007669"/>
    <property type="project" value="UniProtKB-SubCell"/>
</dbReference>
<feature type="active site" evidence="8">
    <location>
        <position position="318"/>
    </location>
</feature>
<dbReference type="InterPro" id="IPR011356">
    <property type="entry name" value="Leucine_aapep/pepB"/>
</dbReference>
<evidence type="ECO:0000256" key="7">
    <source>
        <dbReference type="ARBA" id="ARBA00023211"/>
    </source>
</evidence>
<dbReference type="PROSITE" id="PS00631">
    <property type="entry name" value="CYTOSOL_AP"/>
    <property type="match status" value="1"/>
</dbReference>
<reference evidence="10 11" key="1">
    <citation type="submission" date="2019-03" db="EMBL/GenBank/DDBJ databases">
        <authorList>
            <person name="Kox A.R. M."/>
        </authorList>
    </citation>
    <scope>NUCLEOTIDE SEQUENCE [LARGE SCALE GENOMIC DNA]</scope>
    <source>
        <strain evidence="10">MTUNDRAET4 annotated genome</strain>
    </source>
</reference>
<comment type="catalytic activity">
    <reaction evidence="1 8">
        <text>Release of an N-terminal amino acid, Xaa-|-Yaa-, in which Xaa is preferably Leu, but may be other amino acids including Pro although not Arg or Lys, and Yaa may be Pro. Amino acid amides and methyl esters are also readily hydrolyzed, but rates on arylamides are exceedingly low.</text>
        <dbReference type="EC" id="3.4.11.1"/>
    </reaction>
</comment>
<evidence type="ECO:0000313" key="10">
    <source>
        <dbReference type="EMBL" id="VFU10736.1"/>
    </source>
</evidence>
<evidence type="ECO:0000256" key="3">
    <source>
        <dbReference type="ARBA" id="ARBA00009528"/>
    </source>
</evidence>
<dbReference type="EMBL" id="LR536450">
    <property type="protein sequence ID" value="VFU10736.1"/>
    <property type="molecule type" value="Genomic_DNA"/>
</dbReference>
<dbReference type="HAMAP" id="MF_00181">
    <property type="entry name" value="Cytosol_peptidase_M17"/>
    <property type="match status" value="1"/>
</dbReference>
<dbReference type="InterPro" id="IPR043472">
    <property type="entry name" value="Macro_dom-like"/>
</dbReference>
<comment type="similarity">
    <text evidence="3 8">Belongs to the peptidase M17 family.</text>
</comment>
<comment type="cofactor">
    <cofactor evidence="8">
        <name>Mn(2+)</name>
        <dbReference type="ChEBI" id="CHEBI:29035"/>
    </cofactor>
    <text evidence="8">Binds 2 manganese ions per subunit.</text>
</comment>
<keyword evidence="4 8" id="KW-0031">Aminopeptidase</keyword>
<evidence type="ECO:0000256" key="5">
    <source>
        <dbReference type="ARBA" id="ARBA00022670"/>
    </source>
</evidence>
<feature type="binding site" evidence="8">
    <location>
        <position position="329"/>
    </location>
    <ligand>
        <name>Mn(2+)</name>
        <dbReference type="ChEBI" id="CHEBI:29035"/>
        <label>2</label>
    </ligand>
</feature>
<dbReference type="Gene3D" id="3.40.630.10">
    <property type="entry name" value="Zn peptidases"/>
    <property type="match status" value="1"/>
</dbReference>
<keyword evidence="8" id="KW-0479">Metal-binding</keyword>
<comment type="catalytic activity">
    <reaction evidence="2 8">
        <text>Release of an N-terminal amino acid, preferentially leucine, but not glutamic or aspartic acids.</text>
        <dbReference type="EC" id="3.4.11.10"/>
    </reaction>
</comment>
<dbReference type="GO" id="GO:0030145">
    <property type="term" value="F:manganese ion binding"/>
    <property type="evidence" value="ECO:0007669"/>
    <property type="project" value="UniProtKB-UniRule"/>
</dbReference>
<dbReference type="InterPro" id="IPR000819">
    <property type="entry name" value="Peptidase_M17_C"/>
</dbReference>
<dbReference type="InterPro" id="IPR008283">
    <property type="entry name" value="Peptidase_M17_N"/>
</dbReference>
<keyword evidence="5 8" id="KW-0645">Protease</keyword>
<evidence type="ECO:0000313" key="11">
    <source>
        <dbReference type="Proteomes" id="UP000294360"/>
    </source>
</evidence>
<dbReference type="InterPro" id="IPR023042">
    <property type="entry name" value="Peptidase_M17_leu_NH2_pept"/>
</dbReference>
<evidence type="ECO:0000256" key="8">
    <source>
        <dbReference type="HAMAP-Rule" id="MF_00181"/>
    </source>
</evidence>
<dbReference type="GO" id="GO:0006508">
    <property type="term" value="P:proteolysis"/>
    <property type="evidence" value="ECO:0007669"/>
    <property type="project" value="UniProtKB-KW"/>
</dbReference>
<dbReference type="AlphaFoldDB" id="A0A4U8Z5B6"/>
<dbReference type="NCBIfam" id="NF002074">
    <property type="entry name" value="PRK00913.1-4"/>
    <property type="match status" value="1"/>
</dbReference>
<gene>
    <name evidence="8 10" type="primary">pepA</name>
    <name evidence="10" type="ORF">MTUNDRAET4_3855</name>
</gene>
<protein>
    <recommendedName>
        <fullName evidence="8">Probable cytosol aminopeptidase</fullName>
        <ecNumber evidence="8">3.4.11.1</ecNumber>
    </recommendedName>
    <alternativeName>
        <fullName evidence="8">Leucine aminopeptidase</fullName>
        <shortName evidence="8">LAP</shortName>
        <ecNumber evidence="8">3.4.11.10</ecNumber>
    </alternativeName>
    <alternativeName>
        <fullName evidence="8">Leucyl aminopeptidase</fullName>
    </alternativeName>
</protein>
<feature type="binding site" evidence="8">
    <location>
        <position position="306"/>
    </location>
    <ligand>
        <name>Mn(2+)</name>
        <dbReference type="ChEBI" id="CHEBI:29035"/>
        <label>2</label>
    </ligand>
</feature>
<dbReference type="EC" id="3.4.11.1" evidence="8"/>
<dbReference type="Pfam" id="PF02789">
    <property type="entry name" value="Peptidase_M17_N"/>
    <property type="match status" value="1"/>
</dbReference>
<evidence type="ECO:0000256" key="4">
    <source>
        <dbReference type="ARBA" id="ARBA00022438"/>
    </source>
</evidence>
<keyword evidence="8" id="KW-0963">Cytoplasm</keyword>
<feature type="binding site" evidence="8">
    <location>
        <position position="390"/>
    </location>
    <ligand>
        <name>Mn(2+)</name>
        <dbReference type="ChEBI" id="CHEBI:29035"/>
        <label>1</label>
    </ligand>
</feature>
<evidence type="ECO:0000256" key="6">
    <source>
        <dbReference type="ARBA" id="ARBA00022801"/>
    </source>
</evidence>
<evidence type="ECO:0000259" key="9">
    <source>
        <dbReference type="PROSITE" id="PS00631"/>
    </source>
</evidence>
<keyword evidence="7 8" id="KW-0464">Manganese</keyword>
<feature type="domain" description="Cytosol aminopeptidase" evidence="9">
    <location>
        <begin position="386"/>
        <end position="393"/>
    </location>
</feature>
<dbReference type="NCBIfam" id="NF002077">
    <property type="entry name" value="PRK00913.2-4"/>
    <property type="match status" value="1"/>
</dbReference>
<feature type="binding site" evidence="8">
    <location>
        <position position="311"/>
    </location>
    <ligand>
        <name>Mn(2+)</name>
        <dbReference type="ChEBI" id="CHEBI:29035"/>
        <label>2</label>
    </ligand>
</feature>
<dbReference type="Proteomes" id="UP000294360">
    <property type="component" value="Chromosome"/>
</dbReference>
<dbReference type="OrthoDB" id="9809354at2"/>
<dbReference type="CDD" id="cd00433">
    <property type="entry name" value="Peptidase_M17"/>
    <property type="match status" value="1"/>
</dbReference>
<keyword evidence="6 8" id="KW-0378">Hydrolase</keyword>
<dbReference type="Gene3D" id="3.40.220.10">
    <property type="entry name" value="Leucine Aminopeptidase, subunit E, domain 1"/>
    <property type="match status" value="1"/>
</dbReference>
<dbReference type="RefSeq" id="WP_134491608.1">
    <property type="nucleotide sequence ID" value="NZ_CP139089.1"/>
</dbReference>
<dbReference type="Pfam" id="PF00883">
    <property type="entry name" value="Peptidase_M17"/>
    <property type="match status" value="1"/>
</dbReference>
<dbReference type="EC" id="3.4.11.10" evidence="8"/>
<feature type="binding site" evidence="8">
    <location>
        <position position="311"/>
    </location>
    <ligand>
        <name>Mn(2+)</name>
        <dbReference type="ChEBI" id="CHEBI:29035"/>
        <label>1</label>
    </ligand>
</feature>
<feature type="active site" evidence="8">
    <location>
        <position position="392"/>
    </location>
</feature>
<proteinExistence type="inferred from homology"/>
<sequence>MSQSVKIEFIALASLTGARPQPDAKTAAQPAKGPQSLVVFSGPDFKFGDATLKLLGADGEALIRKAAVVSRFKGKASTALDIIAPAGIAADRLLVIGAPGPQAEASERNDADSPEAAKIKPAAPAPVDYANLGGFVLGKLGRGGAATIVFDPPDAPADPAAAAAEFALGAQLRDYRFDRYKTKKKDDSDDNGSSELVLAVADPAAARGEARRRAAVAEGVLTARTLVNEPANVLYPEEFASRARELEKIGVEVEILDEPALKALRMGALLGVGQGSARQSRVVVMRWRGGKGSYKGKAQPVAFVGKGVTFDTGGISIKPAGGMEDMKGDMAGAACVVGLMQALAARKAKVDAVGVVGLVENMPGPEAQRPGDIVTSMSGQTIEVINTDAEGRLVLADVLWYVQDRFKPKFIVDLATLTGAVLVALGQDHAGLFTNDDDLGEKLLAAGKATGEKLWRLPLAPAYDKLIDSKFADMKNTGGRHAGSITAAQFLQRFVNGAPWAHLDIAGTGMSSPASDVNQGWASGFGVRLLDRLVFDNYEAKADKA</sequence>
<organism evidence="10 11">
    <name type="scientific">Methylocella tundrae</name>
    <dbReference type="NCBI Taxonomy" id="227605"/>
    <lineage>
        <taxon>Bacteria</taxon>
        <taxon>Pseudomonadati</taxon>
        <taxon>Pseudomonadota</taxon>
        <taxon>Alphaproteobacteria</taxon>
        <taxon>Hyphomicrobiales</taxon>
        <taxon>Beijerinckiaceae</taxon>
        <taxon>Methylocella</taxon>
    </lineage>
</organism>
<dbReference type="SUPFAM" id="SSF52949">
    <property type="entry name" value="Macro domain-like"/>
    <property type="match status" value="1"/>
</dbReference>
<comment type="function">
    <text evidence="8">Presumably involved in the processing and regular turnover of intracellular proteins. Catalyzes the removal of unsubstituted N-terminal amino acids from various peptides.</text>
</comment>
<dbReference type="GO" id="GO:0070006">
    <property type="term" value="F:metalloaminopeptidase activity"/>
    <property type="evidence" value="ECO:0007669"/>
    <property type="project" value="InterPro"/>
</dbReference>
<dbReference type="PRINTS" id="PR00481">
    <property type="entry name" value="LAMNOPPTDASE"/>
</dbReference>
<dbReference type="PANTHER" id="PTHR11963">
    <property type="entry name" value="LEUCINE AMINOPEPTIDASE-RELATED"/>
    <property type="match status" value="1"/>
</dbReference>
<feature type="binding site" evidence="8">
    <location>
        <position position="390"/>
    </location>
    <ligand>
        <name>Mn(2+)</name>
        <dbReference type="ChEBI" id="CHEBI:29035"/>
        <label>2</label>
    </ligand>
</feature>
<comment type="subcellular location">
    <subcellularLocation>
        <location evidence="8">Cytoplasm</location>
    </subcellularLocation>
</comment>
<evidence type="ECO:0000256" key="1">
    <source>
        <dbReference type="ARBA" id="ARBA00000135"/>
    </source>
</evidence>
<evidence type="ECO:0000256" key="2">
    <source>
        <dbReference type="ARBA" id="ARBA00000967"/>
    </source>
</evidence>
<accession>A0A4U8Z5B6</accession>
<feature type="binding site" evidence="8">
    <location>
        <position position="388"/>
    </location>
    <ligand>
        <name>Mn(2+)</name>
        <dbReference type="ChEBI" id="CHEBI:29035"/>
        <label>1</label>
    </ligand>
</feature>
<dbReference type="KEGG" id="mtun:MTUNDRAET4_3855"/>
<name>A0A4U8Z5B6_METTU</name>
<dbReference type="NCBIfam" id="NF002075">
    <property type="entry name" value="PRK00913.2-2"/>
    <property type="match status" value="1"/>
</dbReference>